<comment type="caution">
    <text evidence="1">The sequence shown here is derived from an EMBL/GenBank/DDBJ whole genome shotgun (WGS) entry which is preliminary data.</text>
</comment>
<organism evidence="1 2">
    <name type="scientific">Coprinellus micaceus</name>
    <name type="common">Glistening ink-cap mushroom</name>
    <name type="synonym">Coprinus micaceus</name>
    <dbReference type="NCBI Taxonomy" id="71717"/>
    <lineage>
        <taxon>Eukaryota</taxon>
        <taxon>Fungi</taxon>
        <taxon>Dikarya</taxon>
        <taxon>Basidiomycota</taxon>
        <taxon>Agaricomycotina</taxon>
        <taxon>Agaricomycetes</taxon>
        <taxon>Agaricomycetidae</taxon>
        <taxon>Agaricales</taxon>
        <taxon>Agaricineae</taxon>
        <taxon>Psathyrellaceae</taxon>
        <taxon>Coprinellus</taxon>
    </lineage>
</organism>
<evidence type="ECO:0000313" key="1">
    <source>
        <dbReference type="EMBL" id="TEB34367.1"/>
    </source>
</evidence>
<protein>
    <submittedName>
        <fullName evidence="1">Uncharacterized protein</fullName>
    </submittedName>
</protein>
<accession>A0A4Y7TJK4</accession>
<gene>
    <name evidence="1" type="ORF">FA13DRAFT_1829140</name>
</gene>
<evidence type="ECO:0000313" key="2">
    <source>
        <dbReference type="Proteomes" id="UP000298030"/>
    </source>
</evidence>
<dbReference type="OrthoDB" id="185373at2759"/>
<dbReference type="EMBL" id="QPFP01000010">
    <property type="protein sequence ID" value="TEB34367.1"/>
    <property type="molecule type" value="Genomic_DNA"/>
</dbReference>
<dbReference type="AlphaFoldDB" id="A0A4Y7TJK4"/>
<keyword evidence="2" id="KW-1185">Reference proteome</keyword>
<dbReference type="Proteomes" id="UP000298030">
    <property type="component" value="Unassembled WGS sequence"/>
</dbReference>
<name>A0A4Y7TJK4_COPMI</name>
<proteinExistence type="predicted"/>
<sequence length="400" mass="44244">MATPMQVPESIKSQFFPFLRRRCLHPLLDPVINVGTDRLRLVWRRLGIEVYGNKCASRRTGWDLQFSEERNKGKKIRASAGAIRPAAQLAAPPNILRSPISSSLHVVPHGHRGGLTLALARSIQPRRTSARHIALPIPKLGFQDAVENLNPPYTVSIDRPRDQDTALQYHRPQNKRSPCCEKTRLKRQLASYRGFLKAVPTTDCSLATTTATGHSFGGSDCSAIQGLSRLRRRPRHPVVLRQATDSEAATWGDEVLLAAAEFKGLQGSLEGVLEEERIGLCVGPSDRGTNDQYYAAGLWRTLFAVKGGEAHTFLLEIQQTGRLPPAAACTTAIQTLLDQLLDPTIPSEDKLTTRPQYLDWVRALPPALSHENVPFAKHLVDILFRPDISVSPLARILQSP</sequence>
<reference evidence="1 2" key="1">
    <citation type="journal article" date="2019" name="Nat. Ecol. Evol.">
        <title>Megaphylogeny resolves global patterns of mushroom evolution.</title>
        <authorList>
            <person name="Varga T."/>
            <person name="Krizsan K."/>
            <person name="Foldi C."/>
            <person name="Dima B."/>
            <person name="Sanchez-Garcia M."/>
            <person name="Sanchez-Ramirez S."/>
            <person name="Szollosi G.J."/>
            <person name="Szarkandi J.G."/>
            <person name="Papp V."/>
            <person name="Albert L."/>
            <person name="Andreopoulos W."/>
            <person name="Angelini C."/>
            <person name="Antonin V."/>
            <person name="Barry K.W."/>
            <person name="Bougher N.L."/>
            <person name="Buchanan P."/>
            <person name="Buyck B."/>
            <person name="Bense V."/>
            <person name="Catcheside P."/>
            <person name="Chovatia M."/>
            <person name="Cooper J."/>
            <person name="Damon W."/>
            <person name="Desjardin D."/>
            <person name="Finy P."/>
            <person name="Geml J."/>
            <person name="Haridas S."/>
            <person name="Hughes K."/>
            <person name="Justo A."/>
            <person name="Karasinski D."/>
            <person name="Kautmanova I."/>
            <person name="Kiss B."/>
            <person name="Kocsube S."/>
            <person name="Kotiranta H."/>
            <person name="LaButti K.M."/>
            <person name="Lechner B.E."/>
            <person name="Liimatainen K."/>
            <person name="Lipzen A."/>
            <person name="Lukacs Z."/>
            <person name="Mihaltcheva S."/>
            <person name="Morgado L.N."/>
            <person name="Niskanen T."/>
            <person name="Noordeloos M.E."/>
            <person name="Ohm R.A."/>
            <person name="Ortiz-Santana B."/>
            <person name="Ovrebo C."/>
            <person name="Racz N."/>
            <person name="Riley R."/>
            <person name="Savchenko A."/>
            <person name="Shiryaev A."/>
            <person name="Soop K."/>
            <person name="Spirin V."/>
            <person name="Szebenyi C."/>
            <person name="Tomsovsky M."/>
            <person name="Tulloss R.E."/>
            <person name="Uehling J."/>
            <person name="Grigoriev I.V."/>
            <person name="Vagvolgyi C."/>
            <person name="Papp T."/>
            <person name="Martin F.M."/>
            <person name="Miettinen O."/>
            <person name="Hibbett D.S."/>
            <person name="Nagy L.G."/>
        </authorList>
    </citation>
    <scope>NUCLEOTIDE SEQUENCE [LARGE SCALE GENOMIC DNA]</scope>
    <source>
        <strain evidence="1 2">FP101781</strain>
    </source>
</reference>